<evidence type="ECO:0000256" key="1">
    <source>
        <dbReference type="ARBA" id="ARBA00009437"/>
    </source>
</evidence>
<dbReference type="PROSITE" id="PS50931">
    <property type="entry name" value="HTH_LYSR"/>
    <property type="match status" value="1"/>
</dbReference>
<dbReference type="SUPFAM" id="SSF53850">
    <property type="entry name" value="Periplasmic binding protein-like II"/>
    <property type="match status" value="1"/>
</dbReference>
<evidence type="ECO:0000256" key="3">
    <source>
        <dbReference type="ARBA" id="ARBA00023125"/>
    </source>
</evidence>
<evidence type="ECO:0000313" key="6">
    <source>
        <dbReference type="EMBL" id="MCM2678862.1"/>
    </source>
</evidence>
<protein>
    <submittedName>
        <fullName evidence="6">LysR family transcriptional regulator</fullName>
    </submittedName>
</protein>
<reference evidence="6 7" key="1">
    <citation type="journal article" date="2013" name="Antonie Van Leeuwenhoek">
        <title>Echinimonas agarilytica gen. nov., sp. nov., a new gammaproteobacterium isolated from the sea urchin Strongylocentrotus intermedius.</title>
        <authorList>
            <person name="Nedashkovskaya O.I."/>
            <person name="Stenkova A.M."/>
            <person name="Zhukova N.V."/>
            <person name="Van Trappen S."/>
            <person name="Lee J.S."/>
            <person name="Kim S.B."/>
        </authorList>
    </citation>
    <scope>NUCLEOTIDE SEQUENCE [LARGE SCALE GENOMIC DNA]</scope>
    <source>
        <strain evidence="6 7">KMM 6351</strain>
    </source>
</reference>
<dbReference type="GO" id="GO:0006351">
    <property type="term" value="P:DNA-templated transcription"/>
    <property type="evidence" value="ECO:0007669"/>
    <property type="project" value="TreeGrafter"/>
</dbReference>
<feature type="domain" description="HTH lysR-type" evidence="5">
    <location>
        <begin position="10"/>
        <end position="62"/>
    </location>
</feature>
<dbReference type="EMBL" id="JAMQGP010000001">
    <property type="protein sequence ID" value="MCM2678862.1"/>
    <property type="molecule type" value="Genomic_DNA"/>
</dbReference>
<dbReference type="Pfam" id="PF00126">
    <property type="entry name" value="HTH_1"/>
    <property type="match status" value="1"/>
</dbReference>
<keyword evidence="3" id="KW-0238">DNA-binding</keyword>
<dbReference type="InterPro" id="IPR005119">
    <property type="entry name" value="LysR_subst-bd"/>
</dbReference>
<dbReference type="AlphaFoldDB" id="A0AA42B6K1"/>
<proteinExistence type="inferred from homology"/>
<dbReference type="Proteomes" id="UP001165393">
    <property type="component" value="Unassembled WGS sequence"/>
</dbReference>
<dbReference type="RefSeq" id="WP_251260210.1">
    <property type="nucleotide sequence ID" value="NZ_JAMQGP010000001.1"/>
</dbReference>
<evidence type="ECO:0000256" key="2">
    <source>
        <dbReference type="ARBA" id="ARBA00023015"/>
    </source>
</evidence>
<dbReference type="GO" id="GO:0043565">
    <property type="term" value="F:sequence-specific DNA binding"/>
    <property type="evidence" value="ECO:0007669"/>
    <property type="project" value="TreeGrafter"/>
</dbReference>
<dbReference type="InterPro" id="IPR000847">
    <property type="entry name" value="LysR_HTH_N"/>
</dbReference>
<dbReference type="InterPro" id="IPR036390">
    <property type="entry name" value="WH_DNA-bd_sf"/>
</dbReference>
<dbReference type="Gene3D" id="3.40.190.290">
    <property type="match status" value="1"/>
</dbReference>
<dbReference type="SUPFAM" id="SSF46785">
    <property type="entry name" value="Winged helix' DNA-binding domain"/>
    <property type="match status" value="1"/>
</dbReference>
<name>A0AA42B6K1_9GAMM</name>
<dbReference type="FunFam" id="1.10.10.10:FF:000001">
    <property type="entry name" value="LysR family transcriptional regulator"/>
    <property type="match status" value="1"/>
</dbReference>
<dbReference type="GO" id="GO:0003700">
    <property type="term" value="F:DNA-binding transcription factor activity"/>
    <property type="evidence" value="ECO:0007669"/>
    <property type="project" value="InterPro"/>
</dbReference>
<accession>A0AA42B6K1</accession>
<comment type="similarity">
    <text evidence="1">Belongs to the LysR transcriptional regulatory family.</text>
</comment>
<dbReference type="CDD" id="cd08422">
    <property type="entry name" value="PBP2_CrgA_like"/>
    <property type="match status" value="1"/>
</dbReference>
<keyword evidence="2" id="KW-0805">Transcription regulation</keyword>
<dbReference type="InterPro" id="IPR058163">
    <property type="entry name" value="LysR-type_TF_proteobact-type"/>
</dbReference>
<evidence type="ECO:0000259" key="5">
    <source>
        <dbReference type="PROSITE" id="PS50931"/>
    </source>
</evidence>
<comment type="caution">
    <text evidence="6">The sequence shown here is derived from an EMBL/GenBank/DDBJ whole genome shotgun (WGS) entry which is preliminary data.</text>
</comment>
<gene>
    <name evidence="6" type="ORF">NAF29_04120</name>
</gene>
<dbReference type="InterPro" id="IPR036388">
    <property type="entry name" value="WH-like_DNA-bd_sf"/>
</dbReference>
<evidence type="ECO:0000313" key="7">
    <source>
        <dbReference type="Proteomes" id="UP001165393"/>
    </source>
</evidence>
<dbReference type="PANTHER" id="PTHR30537:SF5">
    <property type="entry name" value="HTH-TYPE TRANSCRIPTIONAL ACTIVATOR TTDR-RELATED"/>
    <property type="match status" value="1"/>
</dbReference>
<dbReference type="PANTHER" id="PTHR30537">
    <property type="entry name" value="HTH-TYPE TRANSCRIPTIONAL REGULATOR"/>
    <property type="match status" value="1"/>
</dbReference>
<dbReference type="Gene3D" id="1.10.10.10">
    <property type="entry name" value="Winged helix-like DNA-binding domain superfamily/Winged helix DNA-binding domain"/>
    <property type="match status" value="1"/>
</dbReference>
<keyword evidence="7" id="KW-1185">Reference proteome</keyword>
<evidence type="ECO:0000256" key="4">
    <source>
        <dbReference type="ARBA" id="ARBA00023163"/>
    </source>
</evidence>
<organism evidence="6 7">
    <name type="scientific">Echinimonas agarilytica</name>
    <dbReference type="NCBI Taxonomy" id="1215918"/>
    <lineage>
        <taxon>Bacteria</taxon>
        <taxon>Pseudomonadati</taxon>
        <taxon>Pseudomonadota</taxon>
        <taxon>Gammaproteobacteria</taxon>
        <taxon>Alteromonadales</taxon>
        <taxon>Echinimonadaceae</taxon>
        <taxon>Echinimonas</taxon>
    </lineage>
</organism>
<dbReference type="Pfam" id="PF03466">
    <property type="entry name" value="LysR_substrate"/>
    <property type="match status" value="1"/>
</dbReference>
<sequence>MHQHKRVERLMLFVALAEKLSFTQAAKSLSISKGYLSEQIKRLEQELQCPLVIRTTRSVRLTPEGKRAYAQAREIKTQAIALEKQVFNEHHALSGELKITAPKMFSERFLTDICRGFRELHPDMVFIIDSSYTTYDLNHFDFDLGFRATRNPPENMRARHLFDYQHCIVAAPEYLAKHGKPLAADHLNSHVCLSTPHQVQWPLRSGHVTTQGWMVNNQNQVLKQQAIAGEGLVRIADYFVEQELEQGMLEKVLEHEYVEGQGIYLFYPQSPYPSAKLSAFVAWVERYFAGRKLS</sequence>
<keyword evidence="4" id="KW-0804">Transcription</keyword>